<dbReference type="Gene3D" id="2.60.34.10">
    <property type="entry name" value="Substrate Binding Domain Of DNAk, Chain A, domain 1"/>
    <property type="match status" value="1"/>
</dbReference>
<protein>
    <submittedName>
        <fullName evidence="6">Chaperone protein DnaK</fullName>
    </submittedName>
</protein>
<dbReference type="PANTHER" id="PTHR19375">
    <property type="entry name" value="HEAT SHOCK PROTEIN 70KDA"/>
    <property type="match status" value="1"/>
</dbReference>
<dbReference type="InterPro" id="IPR043129">
    <property type="entry name" value="ATPase_NBD"/>
</dbReference>
<gene>
    <name evidence="6" type="ORF">JETT_1019</name>
</gene>
<keyword evidence="3 5" id="KW-0067">ATP-binding</keyword>
<dbReference type="InterPro" id="IPR018181">
    <property type="entry name" value="Heat_shock_70_CS"/>
</dbReference>
<accession>A0A533QD47</accession>
<dbReference type="PROSITE" id="PS00297">
    <property type="entry name" value="HSP70_1"/>
    <property type="match status" value="1"/>
</dbReference>
<dbReference type="Proteomes" id="UP000319783">
    <property type="component" value="Unassembled WGS sequence"/>
</dbReference>
<dbReference type="InterPro" id="IPR013126">
    <property type="entry name" value="Hsp_70_fam"/>
</dbReference>
<name>A0A533QD47_9BACT</name>
<dbReference type="PROSITE" id="PS00329">
    <property type="entry name" value="HSP70_2"/>
    <property type="match status" value="1"/>
</dbReference>
<dbReference type="SUPFAM" id="SSF100920">
    <property type="entry name" value="Heat shock protein 70kD (HSP70), peptide-binding domain"/>
    <property type="match status" value="1"/>
</dbReference>
<reference evidence="6 7" key="1">
    <citation type="submission" date="2019-04" db="EMBL/GenBank/DDBJ databases">
        <title>Genome of a novel bacterium Candidatus Jettenia ecosi reconstructed from metagenome of an anammox bioreactor.</title>
        <authorList>
            <person name="Mardanov A.V."/>
            <person name="Beletsky A.V."/>
            <person name="Ravin N.V."/>
            <person name="Botchkova E.A."/>
            <person name="Litti Y.V."/>
            <person name="Nozhevnikova A.N."/>
        </authorList>
    </citation>
    <scope>NUCLEOTIDE SEQUENCE [LARGE SCALE GENOMIC DNA]</scope>
    <source>
        <strain evidence="6">J2</strain>
    </source>
</reference>
<dbReference type="FunFam" id="3.90.640.10:FF:000003">
    <property type="entry name" value="Molecular chaperone DnaK"/>
    <property type="match status" value="1"/>
</dbReference>
<dbReference type="AlphaFoldDB" id="A0A533QD47"/>
<dbReference type="PRINTS" id="PR00301">
    <property type="entry name" value="HEATSHOCK70"/>
</dbReference>
<proteinExistence type="inferred from homology"/>
<sequence length="588" mass="65291">MEIIVGIDLGTTNSEISLLEDEKPKVITIDGDPIMPSCVGIDKSGKLIVGKTAKNQIISDPESTVLSIKRKMGEHIRVRLGDKEFSPEEISSFILLELKKHAERYLGKTIEKAVITVPAYFDDRQRKATKDAGLLAGLDVVRIINEPTAAALAYDAGHIENHKLLVYDLGGGTFDVSLVIVENGVVEVKASHGDTKLGGDDFDQLLINHIIQDFKTRHGIDLNEDLRARRRLLVSAEKAKRELSDHPFARIREEYLYKDLHLDMEISRSDYEEMIRPLLQKTLNCIQMCLRDASILSREIDKIILVGGATRTPLVHEIIKSEIGIEPHYEISPDLIVSMGAAIQGGVIAGYKTHSILVDITPYTFGTSAIGEYDGQTHLDVFVPIIKRNTPLPVSKGEVFYTVADNQEEVDVNIYQGEEPLAEDNIFIGNFLVKGLSKVQGGNEIVLNLELDINGILKVTAIEKCTGLSKVVTMDTKNIKTHLDIAAAQKNIASFLIDEVEDGDEESDVSEAHFEIVEGEETEKQPLLMKAKDLRKRAEKLLSSIGQEDAQEIRDLLDKSRDAINAGDTKRLSEINTSLEDMIFYLED</sequence>
<organism evidence="6 7">
    <name type="scientific">Candidatus Jettenia ecosi</name>
    <dbReference type="NCBI Taxonomy" id="2494326"/>
    <lineage>
        <taxon>Bacteria</taxon>
        <taxon>Pseudomonadati</taxon>
        <taxon>Planctomycetota</taxon>
        <taxon>Candidatus Brocadiia</taxon>
        <taxon>Candidatus Brocadiales</taxon>
        <taxon>Candidatus Brocadiaceae</taxon>
        <taxon>Candidatus Jettenia</taxon>
    </lineage>
</organism>
<evidence type="ECO:0000256" key="4">
    <source>
        <dbReference type="ARBA" id="ARBA00023186"/>
    </source>
</evidence>
<dbReference type="EMBL" id="SULG01000015">
    <property type="protein sequence ID" value="TLD42676.1"/>
    <property type="molecule type" value="Genomic_DNA"/>
</dbReference>
<dbReference type="SUPFAM" id="SSF53067">
    <property type="entry name" value="Actin-like ATPase domain"/>
    <property type="match status" value="2"/>
</dbReference>
<dbReference type="Gene3D" id="3.30.420.40">
    <property type="match status" value="2"/>
</dbReference>
<dbReference type="Pfam" id="PF00012">
    <property type="entry name" value="HSP70"/>
    <property type="match status" value="2"/>
</dbReference>
<evidence type="ECO:0000313" key="7">
    <source>
        <dbReference type="Proteomes" id="UP000319783"/>
    </source>
</evidence>
<evidence type="ECO:0000256" key="5">
    <source>
        <dbReference type="RuleBase" id="RU003322"/>
    </source>
</evidence>
<dbReference type="GO" id="GO:0005524">
    <property type="term" value="F:ATP binding"/>
    <property type="evidence" value="ECO:0007669"/>
    <property type="project" value="UniProtKB-KW"/>
</dbReference>
<evidence type="ECO:0000256" key="1">
    <source>
        <dbReference type="ARBA" id="ARBA00007381"/>
    </source>
</evidence>
<evidence type="ECO:0000256" key="3">
    <source>
        <dbReference type="ARBA" id="ARBA00022840"/>
    </source>
</evidence>
<comment type="caution">
    <text evidence="6">The sequence shown here is derived from an EMBL/GenBank/DDBJ whole genome shotgun (WGS) entry which is preliminary data.</text>
</comment>
<evidence type="ECO:0000313" key="6">
    <source>
        <dbReference type="EMBL" id="TLD42676.1"/>
    </source>
</evidence>
<dbReference type="Gene3D" id="3.90.640.10">
    <property type="entry name" value="Actin, Chain A, domain 4"/>
    <property type="match status" value="1"/>
</dbReference>
<evidence type="ECO:0000256" key="2">
    <source>
        <dbReference type="ARBA" id="ARBA00022741"/>
    </source>
</evidence>
<keyword evidence="4" id="KW-0143">Chaperone</keyword>
<dbReference type="GO" id="GO:0140662">
    <property type="term" value="F:ATP-dependent protein folding chaperone"/>
    <property type="evidence" value="ECO:0007669"/>
    <property type="project" value="InterPro"/>
</dbReference>
<dbReference type="FunFam" id="3.30.420.40:FF:000071">
    <property type="entry name" value="Molecular chaperone DnaK"/>
    <property type="match status" value="1"/>
</dbReference>
<comment type="similarity">
    <text evidence="1 5">Belongs to the heat shock protein 70 family.</text>
</comment>
<keyword evidence="2 5" id="KW-0547">Nucleotide-binding</keyword>
<dbReference type="InterPro" id="IPR029047">
    <property type="entry name" value="HSP70_peptide-bd_sf"/>
</dbReference>